<accession>A0ABW1AQS5</accession>
<name>A0ABW1AQS5_9RHOO</name>
<evidence type="ECO:0008006" key="3">
    <source>
        <dbReference type="Google" id="ProtNLM"/>
    </source>
</evidence>
<organism evidence="1 2">
    <name type="scientific">Thauera sinica</name>
    <dbReference type="NCBI Taxonomy" id="2665146"/>
    <lineage>
        <taxon>Bacteria</taxon>
        <taxon>Pseudomonadati</taxon>
        <taxon>Pseudomonadota</taxon>
        <taxon>Betaproteobacteria</taxon>
        <taxon>Rhodocyclales</taxon>
        <taxon>Zoogloeaceae</taxon>
        <taxon>Thauera</taxon>
    </lineage>
</organism>
<keyword evidence="2" id="KW-1185">Reference proteome</keyword>
<dbReference type="RefSeq" id="WP_096446769.1">
    <property type="nucleotide sequence ID" value="NZ_JBHSOG010000030.1"/>
</dbReference>
<dbReference type="Proteomes" id="UP001595974">
    <property type="component" value="Unassembled WGS sequence"/>
</dbReference>
<comment type="caution">
    <text evidence="1">The sequence shown here is derived from an EMBL/GenBank/DDBJ whole genome shotgun (WGS) entry which is preliminary data.</text>
</comment>
<dbReference type="EMBL" id="JBHSOG010000030">
    <property type="protein sequence ID" value="MFC5769536.1"/>
    <property type="molecule type" value="Genomic_DNA"/>
</dbReference>
<sequence length="66" mass="7108">MRAGDEARLSPAFAVGDAPEARRRRAARIARPIGIDGIRGKEPEVIVVAIAAQLLLLRPRSEGRPP</sequence>
<evidence type="ECO:0000313" key="2">
    <source>
        <dbReference type="Proteomes" id="UP001595974"/>
    </source>
</evidence>
<dbReference type="Gene3D" id="3.40.50.720">
    <property type="entry name" value="NAD(P)-binding Rossmann-like Domain"/>
    <property type="match status" value="1"/>
</dbReference>
<gene>
    <name evidence="1" type="ORF">ACFPTN_09120</name>
</gene>
<proteinExistence type="predicted"/>
<reference evidence="2" key="1">
    <citation type="journal article" date="2019" name="Int. J. Syst. Evol. Microbiol.">
        <title>The Global Catalogue of Microorganisms (GCM) 10K type strain sequencing project: providing services to taxonomists for standard genome sequencing and annotation.</title>
        <authorList>
            <consortium name="The Broad Institute Genomics Platform"/>
            <consortium name="The Broad Institute Genome Sequencing Center for Infectious Disease"/>
            <person name="Wu L."/>
            <person name="Ma J."/>
        </authorList>
    </citation>
    <scope>NUCLEOTIDE SEQUENCE [LARGE SCALE GENOMIC DNA]</scope>
    <source>
        <strain evidence="2">SHR3</strain>
    </source>
</reference>
<evidence type="ECO:0000313" key="1">
    <source>
        <dbReference type="EMBL" id="MFC5769536.1"/>
    </source>
</evidence>
<protein>
    <recommendedName>
        <fullName evidence="3">XdhC Rossmann domain-containing protein</fullName>
    </recommendedName>
</protein>